<reference evidence="1 2" key="1">
    <citation type="submission" date="2024-03" db="EMBL/GenBank/DDBJ databases">
        <title>Sequence of Lycoming College Course Isolates.</title>
        <authorList>
            <person name="Plotts O."/>
            <person name="Newman J."/>
        </authorList>
    </citation>
    <scope>NUCLEOTIDE SEQUENCE [LARGE SCALE GENOMIC DNA]</scope>
    <source>
        <strain evidence="1 2">CJB-3</strain>
    </source>
</reference>
<proteinExistence type="predicted"/>
<evidence type="ECO:0008006" key="3">
    <source>
        <dbReference type="Google" id="ProtNLM"/>
    </source>
</evidence>
<gene>
    <name evidence="1" type="ORF">WAE58_07155</name>
</gene>
<accession>A0ABU8NIW4</accession>
<organism evidence="1 2">
    <name type="scientific">Pedobacter panaciterrae</name>
    <dbReference type="NCBI Taxonomy" id="363849"/>
    <lineage>
        <taxon>Bacteria</taxon>
        <taxon>Pseudomonadati</taxon>
        <taxon>Bacteroidota</taxon>
        <taxon>Sphingobacteriia</taxon>
        <taxon>Sphingobacteriales</taxon>
        <taxon>Sphingobacteriaceae</taxon>
        <taxon>Pedobacter</taxon>
    </lineage>
</organism>
<dbReference type="EMBL" id="JBBEUB010000002">
    <property type="protein sequence ID" value="MEJ2902195.1"/>
    <property type="molecule type" value="Genomic_DNA"/>
</dbReference>
<comment type="caution">
    <text evidence="1">The sequence shown here is derived from an EMBL/GenBank/DDBJ whole genome shotgun (WGS) entry which is preliminary data.</text>
</comment>
<dbReference type="Proteomes" id="UP001378956">
    <property type="component" value="Unassembled WGS sequence"/>
</dbReference>
<evidence type="ECO:0000313" key="1">
    <source>
        <dbReference type="EMBL" id="MEJ2902195.1"/>
    </source>
</evidence>
<sequence>MKKLELNNLGVQEMNSVEMTKTDGGGIVWSSLGALLGNVTTTVNAVLGDTTQFLSKQLATVFSFIRTL</sequence>
<protein>
    <recommendedName>
        <fullName evidence="3">Bacteriocin-like protein</fullName>
    </recommendedName>
</protein>
<evidence type="ECO:0000313" key="2">
    <source>
        <dbReference type="Proteomes" id="UP001378956"/>
    </source>
</evidence>
<keyword evidence="2" id="KW-1185">Reference proteome</keyword>
<dbReference type="RefSeq" id="WP_048905896.1">
    <property type="nucleotide sequence ID" value="NZ_CBFGNQ010000021.1"/>
</dbReference>
<name>A0ABU8NIW4_9SPHI</name>